<reference evidence="2" key="1">
    <citation type="journal article" date="2023" name="Front. Plant Sci.">
        <title>Chromosomal-level genome assembly of Melastoma candidum provides insights into trichome evolution.</title>
        <authorList>
            <person name="Zhong Y."/>
            <person name="Wu W."/>
            <person name="Sun C."/>
            <person name="Zou P."/>
            <person name="Liu Y."/>
            <person name="Dai S."/>
            <person name="Zhou R."/>
        </authorList>
    </citation>
    <scope>NUCLEOTIDE SEQUENCE [LARGE SCALE GENOMIC DNA]</scope>
</reference>
<evidence type="ECO:0000313" key="1">
    <source>
        <dbReference type="EMBL" id="KAI4365436.1"/>
    </source>
</evidence>
<keyword evidence="2" id="KW-1185">Reference proteome</keyword>
<organism evidence="1 2">
    <name type="scientific">Melastoma candidum</name>
    <dbReference type="NCBI Taxonomy" id="119954"/>
    <lineage>
        <taxon>Eukaryota</taxon>
        <taxon>Viridiplantae</taxon>
        <taxon>Streptophyta</taxon>
        <taxon>Embryophyta</taxon>
        <taxon>Tracheophyta</taxon>
        <taxon>Spermatophyta</taxon>
        <taxon>Magnoliopsida</taxon>
        <taxon>eudicotyledons</taxon>
        <taxon>Gunneridae</taxon>
        <taxon>Pentapetalae</taxon>
        <taxon>rosids</taxon>
        <taxon>malvids</taxon>
        <taxon>Myrtales</taxon>
        <taxon>Melastomataceae</taxon>
        <taxon>Melastomatoideae</taxon>
        <taxon>Melastomateae</taxon>
        <taxon>Melastoma</taxon>
    </lineage>
</organism>
<gene>
    <name evidence="1" type="ORF">MLD38_021420</name>
</gene>
<name>A0ACB9QGK3_9MYRT</name>
<proteinExistence type="predicted"/>
<accession>A0ACB9QGK3</accession>
<protein>
    <submittedName>
        <fullName evidence="1">Uncharacterized protein</fullName>
    </submittedName>
</protein>
<dbReference type="EMBL" id="CM042885">
    <property type="protein sequence ID" value="KAI4365436.1"/>
    <property type="molecule type" value="Genomic_DNA"/>
</dbReference>
<sequence>MAEENPSSMNLDLNLRPMPDPEGESLPSVALNLDQWIEEPYRRLRDVARLRARQRRWRRIPISPERRDVSMDLSEFVVSTREGAVLQAGEGSVGQEGRIDELQKACENVAVNLEAGAPEGNDVSMKGIEKDGSFFDCNICFDLAKDPVVSCCGHLFCWPCLYRWLHVSVDVKECPMCKGEVTVKNVTPIYGRGNGKPKDGEDKNADIPLRPQAHRIESLRQTLHRTAFNVPIEELIRRVRSRFDLTRDLVQSLETNNIHETDERNAARIDRLSHDFHENAARTASLIDRLLAARIHREQISGPPPTDEIVDLTQSGNAFHEVGEARRSHQLLLRRSHAYRTAAVSSLSSTLGSAERILEYLHTHSGRNHEHHPPGDDRDSFPSIAAVINSESQVDAALEIDSMGSLSTSTSRRRADGSSRASDIDSWGDSRPPRRRRLNGGMELGAFASPSSGMS</sequence>
<dbReference type="Proteomes" id="UP001057402">
    <property type="component" value="Chromosome 6"/>
</dbReference>
<evidence type="ECO:0000313" key="2">
    <source>
        <dbReference type="Proteomes" id="UP001057402"/>
    </source>
</evidence>
<comment type="caution">
    <text evidence="1">The sequence shown here is derived from an EMBL/GenBank/DDBJ whole genome shotgun (WGS) entry which is preliminary data.</text>
</comment>